<protein>
    <recommendedName>
        <fullName evidence="3">Glycoside-hydrolase family GH114 TIM-barrel domain-containing protein</fullName>
    </recommendedName>
</protein>
<dbReference type="InterPro" id="IPR017853">
    <property type="entry name" value="GH"/>
</dbReference>
<evidence type="ECO:0000313" key="2">
    <source>
        <dbReference type="Proteomes" id="UP000233293"/>
    </source>
</evidence>
<dbReference type="EMBL" id="PIUM01000003">
    <property type="protein sequence ID" value="PKU25893.1"/>
    <property type="molecule type" value="Genomic_DNA"/>
</dbReference>
<name>A0A2N3PZR9_9PROT</name>
<accession>A0A2N3PZR9</accession>
<dbReference type="RefSeq" id="WP_101249438.1">
    <property type="nucleotide sequence ID" value="NZ_PIUM01000003.1"/>
</dbReference>
<dbReference type="Proteomes" id="UP000233293">
    <property type="component" value="Unassembled WGS sequence"/>
</dbReference>
<organism evidence="1 2">
    <name type="scientific">Telmatospirillum siberiense</name>
    <dbReference type="NCBI Taxonomy" id="382514"/>
    <lineage>
        <taxon>Bacteria</taxon>
        <taxon>Pseudomonadati</taxon>
        <taxon>Pseudomonadota</taxon>
        <taxon>Alphaproteobacteria</taxon>
        <taxon>Rhodospirillales</taxon>
        <taxon>Rhodospirillaceae</taxon>
        <taxon>Telmatospirillum</taxon>
    </lineage>
</organism>
<sequence length="374" mass="41840">MIGRRTFGLGLGAMGLAGLGLGWPRDAAAALRINGRLFPDKDRKLRDIPYTPFEQIPNHRQYMRDIVIALSSYAKGRKSNFIMLGRDAPELLVKDQREWDWESGRDVDGAAAGKYTPVGSVVRPYLKAIDGILFDGLFCGMDGFDQPTDPTSAKVALSAVSTLQKEGRRVFSLEYAKDKTQVAAATKKAAQVKVLDYVTQDDARQFGQIPAGRPPSENAEHVTDLDHVRNFLPLLHSTAFGSKDDWVSALARTNYDMLLLDPFWRGVEPLTAIDIKALQMKQLGSRRLVLAELSLGRAMDTKFYWKKDWTVGSPDWLVAPAPDQPGQTMVRYWDEGWKSVIGQYMQGLIDIGVDGVLLNDLDAYFYFEDMMPLR</sequence>
<comment type="caution">
    <text evidence="1">The sequence shown here is derived from an EMBL/GenBank/DDBJ whole genome shotgun (WGS) entry which is preliminary data.</text>
</comment>
<dbReference type="PANTHER" id="PTHR35882">
    <property type="entry name" value="PELA"/>
    <property type="match status" value="1"/>
</dbReference>
<dbReference type="InterPro" id="IPR016062">
    <property type="entry name" value="TM1410-rel"/>
</dbReference>
<gene>
    <name evidence="1" type="ORF">CWS72_04905</name>
</gene>
<proteinExistence type="predicted"/>
<dbReference type="Gene3D" id="3.20.20.70">
    <property type="entry name" value="Aldolase class I"/>
    <property type="match status" value="2"/>
</dbReference>
<dbReference type="AlphaFoldDB" id="A0A2N3PZR9"/>
<dbReference type="PANTHER" id="PTHR35882:SF3">
    <property type="entry name" value="GLYCOSIDE-HYDROLASE FAMILY GH114 TIM-BARREL DOMAIN-CONTAINING PROTEIN"/>
    <property type="match status" value="1"/>
</dbReference>
<evidence type="ECO:0000313" key="1">
    <source>
        <dbReference type="EMBL" id="PKU25893.1"/>
    </source>
</evidence>
<evidence type="ECO:0008006" key="3">
    <source>
        <dbReference type="Google" id="ProtNLM"/>
    </source>
</evidence>
<dbReference type="PRINTS" id="PR01545">
    <property type="entry name" value="THEMAYE10DUF"/>
</dbReference>
<dbReference type="SUPFAM" id="SSF51445">
    <property type="entry name" value="(Trans)glycosidases"/>
    <property type="match status" value="1"/>
</dbReference>
<dbReference type="OrthoDB" id="30037at2"/>
<dbReference type="InterPro" id="IPR006311">
    <property type="entry name" value="TAT_signal"/>
</dbReference>
<dbReference type="InterPro" id="IPR013785">
    <property type="entry name" value="Aldolase_TIM"/>
</dbReference>
<dbReference type="PROSITE" id="PS51318">
    <property type="entry name" value="TAT"/>
    <property type="match status" value="1"/>
</dbReference>
<reference evidence="2" key="1">
    <citation type="submission" date="2017-12" db="EMBL/GenBank/DDBJ databases">
        <title>Draft genome sequence of Telmatospirillum siberiense 26-4b1T, an acidotolerant peatland alphaproteobacterium potentially involved in sulfur cycling.</title>
        <authorList>
            <person name="Hausmann B."/>
            <person name="Pjevac P."/>
            <person name="Schreck K."/>
            <person name="Herbold C.W."/>
            <person name="Daims H."/>
            <person name="Wagner M."/>
            <person name="Pester M."/>
            <person name="Loy A."/>
        </authorList>
    </citation>
    <scope>NUCLEOTIDE SEQUENCE [LARGE SCALE GENOMIC DNA]</scope>
    <source>
        <strain evidence="2">26-4b1</strain>
    </source>
</reference>
<keyword evidence="2" id="KW-1185">Reference proteome</keyword>